<dbReference type="KEGG" id="nas:GCU68_06420"/>
<dbReference type="HAMAP" id="MF_00036_A">
    <property type="entry name" value="Ala_tRNA_synth_A"/>
    <property type="match status" value="1"/>
</dbReference>
<dbReference type="OrthoDB" id="7506at2157"/>
<dbReference type="GO" id="GO:0002161">
    <property type="term" value="F:aminoacyl-tRNA deacylase activity"/>
    <property type="evidence" value="ECO:0007669"/>
    <property type="project" value="TreeGrafter"/>
</dbReference>
<dbReference type="EMBL" id="CP045488">
    <property type="protein sequence ID" value="QFU82189.1"/>
    <property type="molecule type" value="Genomic_DNA"/>
</dbReference>
<dbReference type="Gene3D" id="3.10.310.40">
    <property type="match status" value="1"/>
</dbReference>
<dbReference type="Pfam" id="PF07973">
    <property type="entry name" value="tRNA_SAD"/>
    <property type="match status" value="1"/>
</dbReference>
<keyword evidence="9 12" id="KW-0694">RNA-binding</keyword>
<sequence length="925" mass="102728">MSELADEYRLEYFEEEGFERKECPSCGAHFWTRDHDRETCGEPPCEEYGFIDNAGFDDEYSLEEMREAFLSYFEDHDHERIDPYPVAANRWRDDVLLTQASIYDFQPLVTSGETPPPANPLTISQPCIRMQDIDNVGKTGRHTMAFEMMAHHAFNTREDVDEDEYAYYGEVYWKDKTVELCDGFFESLGVDLDEIIYIEDPWVGGGNAGPAMEVIFRGVELATLVFMSMEQDPDGEYEMKDGNRYSPMDTYIVDTGYGLERWTWVSQGTPTVYEAVYPDMIEFLKDNAGLEHTDEEEQLVHRAAKLAGHMDIDEAEDMETARGEIAAELDVDAAELEALMEPLEDIYAIADHCRTLAYMLGDGIVPSNVGTGYLTRMVLRRTKRLCDTVGVDAPLDELVDMQAERLEYENRDTIRDIVRTEVEKYRETLERGGRRVETMAEEYAEKGEPIPVEELIELYDSHGLQPDMVEEIAAEAGAEVDVPDDFYSLVAKRHDTPEAAKAADKSEDARFVDLPETEKLYYDDQQRTQFEAVVLDVFEREEGYDVVLDQTMFYPEGGGQPADRGTLSTDDTTVEVTDVQIEDGVILHRTDESPGKGEFVNGQVDGTRRRQLMRHHTATHIVIHAARQVLGEHIRQAGAQKGVDASRIDMRHYARISREDVKQIESLANNIVMDNTAVTQEWPDRHDAEAEHGFDLYQGGIPPGEQIRLIHVDEDVQACGGTHVARTGDIGAIKVLNTERVQDGVERITFAAGDAAIESTQRTEDALYGAADVLDVAPEDVPDTAERFFEEWKARGKEIEDLKEQLAAARAGGGGGGEEVDVGETTAVIDRIDADMGELRATANALVEEGKIAVLGSGESGAQFVVAVPDDSGVNAGEVVGELAGRVGGGGGGPPDFAQGGGPNVDDLDDALEDAPDVLRQVQDA</sequence>
<dbReference type="InterPro" id="IPR018163">
    <property type="entry name" value="Thr/Ala-tRNA-synth_IIc_edit"/>
</dbReference>
<dbReference type="InterPro" id="IPR045864">
    <property type="entry name" value="aa-tRNA-synth_II/BPL/LPL"/>
</dbReference>
<keyword evidence="5 12" id="KW-0479">Metal-binding</keyword>
<keyword evidence="8 12" id="KW-0067">ATP-binding</keyword>
<name>A0A5P9P229_9EURY</name>
<dbReference type="Gene3D" id="3.30.980.10">
    <property type="entry name" value="Threonyl-trna Synthetase, Chain A, domain 2"/>
    <property type="match status" value="1"/>
</dbReference>
<evidence type="ECO:0000256" key="3">
    <source>
        <dbReference type="ARBA" id="ARBA00022555"/>
    </source>
</evidence>
<keyword evidence="7 12" id="KW-0862">Zinc</keyword>
<dbReference type="InterPro" id="IPR018162">
    <property type="entry name" value="Ala-tRNA-ligase_IIc_anticod-bd"/>
</dbReference>
<dbReference type="GO" id="GO:0006419">
    <property type="term" value="P:alanyl-tRNA aminoacylation"/>
    <property type="evidence" value="ECO:0007669"/>
    <property type="project" value="UniProtKB-UniRule"/>
</dbReference>
<evidence type="ECO:0000313" key="15">
    <source>
        <dbReference type="EMBL" id="QFU82189.1"/>
    </source>
</evidence>
<dbReference type="AlphaFoldDB" id="A0A5P9P229"/>
<gene>
    <name evidence="12" type="primary">alaS</name>
    <name evidence="15" type="ORF">GCU68_06420</name>
</gene>
<evidence type="ECO:0000256" key="10">
    <source>
        <dbReference type="ARBA" id="ARBA00022917"/>
    </source>
</evidence>
<comment type="cofactor">
    <cofactor evidence="12">
        <name>Zn(2+)</name>
        <dbReference type="ChEBI" id="CHEBI:29105"/>
    </cofactor>
    <text evidence="12">Binds 1 zinc ion per subunit.</text>
</comment>
<dbReference type="GO" id="GO:0008270">
    <property type="term" value="F:zinc ion binding"/>
    <property type="evidence" value="ECO:0007669"/>
    <property type="project" value="UniProtKB-UniRule"/>
</dbReference>
<accession>A0A5P9P229</accession>
<feature type="compositionally biased region" description="Gly residues" evidence="13">
    <location>
        <begin position="886"/>
        <end position="903"/>
    </location>
</feature>
<feature type="domain" description="Alanyl-transfer RNA synthetases family profile" evidence="14">
    <location>
        <begin position="60"/>
        <end position="762"/>
    </location>
</feature>
<evidence type="ECO:0000256" key="13">
    <source>
        <dbReference type="SAM" id="MobiDB-lite"/>
    </source>
</evidence>
<dbReference type="SUPFAM" id="SSF50447">
    <property type="entry name" value="Translation proteins"/>
    <property type="match status" value="1"/>
</dbReference>
<evidence type="ECO:0000256" key="12">
    <source>
        <dbReference type="HAMAP-Rule" id="MF_00036"/>
    </source>
</evidence>
<dbReference type="Gene3D" id="3.30.54.20">
    <property type="match status" value="1"/>
</dbReference>
<dbReference type="NCBIfam" id="TIGR00344">
    <property type="entry name" value="alaS"/>
    <property type="match status" value="1"/>
</dbReference>
<dbReference type="InterPro" id="IPR050058">
    <property type="entry name" value="Ala-tRNA_ligase"/>
</dbReference>
<comment type="subcellular location">
    <subcellularLocation>
        <location evidence="12">Cytoplasm</location>
    </subcellularLocation>
</comment>
<organism evidence="15 16">
    <name type="scientific">Natronorubrum aibiense</name>
    <dbReference type="NCBI Taxonomy" id="348826"/>
    <lineage>
        <taxon>Archaea</taxon>
        <taxon>Methanobacteriati</taxon>
        <taxon>Methanobacteriota</taxon>
        <taxon>Stenosarchaea group</taxon>
        <taxon>Halobacteria</taxon>
        <taxon>Halobacteriales</taxon>
        <taxon>Natrialbaceae</taxon>
        <taxon>Natronorubrum</taxon>
    </lineage>
</organism>
<evidence type="ECO:0000256" key="5">
    <source>
        <dbReference type="ARBA" id="ARBA00022723"/>
    </source>
</evidence>
<dbReference type="GO" id="GO:0004813">
    <property type="term" value="F:alanine-tRNA ligase activity"/>
    <property type="evidence" value="ECO:0007669"/>
    <property type="project" value="UniProtKB-UniRule"/>
</dbReference>
<dbReference type="InterPro" id="IPR018165">
    <property type="entry name" value="Ala-tRNA-synth_IIc_core"/>
</dbReference>
<dbReference type="FunFam" id="3.30.930.10:FF:000056">
    <property type="entry name" value="Alanine--tRNA ligase"/>
    <property type="match status" value="1"/>
</dbReference>
<dbReference type="Gene3D" id="6.10.250.550">
    <property type="match status" value="1"/>
</dbReference>
<keyword evidence="6 12" id="KW-0547">Nucleotide-binding</keyword>
<dbReference type="GO" id="GO:0005737">
    <property type="term" value="C:cytoplasm"/>
    <property type="evidence" value="ECO:0007669"/>
    <property type="project" value="UniProtKB-SubCell"/>
</dbReference>
<comment type="similarity">
    <text evidence="1 12">Belongs to the class-II aminoacyl-tRNA synthetase family.</text>
</comment>
<dbReference type="Gene3D" id="3.30.930.10">
    <property type="entry name" value="Bira Bifunctional Protein, Domain 2"/>
    <property type="match status" value="1"/>
</dbReference>
<feature type="binding site" evidence="12">
    <location>
        <position position="723"/>
    </location>
    <ligand>
        <name>Zn(2+)</name>
        <dbReference type="ChEBI" id="CHEBI:29105"/>
    </ligand>
</feature>
<feature type="binding site" evidence="12">
    <location>
        <position position="620"/>
    </location>
    <ligand>
        <name>Zn(2+)</name>
        <dbReference type="ChEBI" id="CHEBI:29105"/>
    </ligand>
</feature>
<evidence type="ECO:0000256" key="6">
    <source>
        <dbReference type="ARBA" id="ARBA00022741"/>
    </source>
</evidence>
<evidence type="ECO:0000256" key="4">
    <source>
        <dbReference type="ARBA" id="ARBA00022598"/>
    </source>
</evidence>
<dbReference type="GO" id="GO:0005524">
    <property type="term" value="F:ATP binding"/>
    <property type="evidence" value="ECO:0007669"/>
    <property type="project" value="UniProtKB-UniRule"/>
</dbReference>
<dbReference type="RefSeq" id="WP_152939983.1">
    <property type="nucleotide sequence ID" value="NZ_CP045488.1"/>
</dbReference>
<comment type="function">
    <text evidence="12">Catalyzes the attachment of alanine to tRNA(Ala) in a two-step reaction: alanine is first activated by ATP to form Ala-AMP and then transferred to the acceptor end of tRNA(Ala). Also edits incorrectly charged Ser-tRNA(Ala) and Gly-tRNA(Ala) via its editing domain.</text>
</comment>
<feature type="region of interest" description="Disordered" evidence="13">
    <location>
        <begin position="885"/>
        <end position="911"/>
    </location>
</feature>
<keyword evidence="3 12" id="KW-0820">tRNA-binding</keyword>
<dbReference type="SUPFAM" id="SSF55186">
    <property type="entry name" value="ThrRS/AlaRS common domain"/>
    <property type="match status" value="1"/>
</dbReference>
<evidence type="ECO:0000256" key="1">
    <source>
        <dbReference type="ARBA" id="ARBA00008226"/>
    </source>
</evidence>
<evidence type="ECO:0000256" key="7">
    <source>
        <dbReference type="ARBA" id="ARBA00022833"/>
    </source>
</evidence>
<dbReference type="GO" id="GO:0000049">
    <property type="term" value="F:tRNA binding"/>
    <property type="evidence" value="ECO:0007669"/>
    <property type="project" value="UniProtKB-KW"/>
</dbReference>
<reference evidence="15 16" key="1">
    <citation type="journal article" date="2007" name="Int. J. Syst. Evol. Microbiol.">
        <title>Natronorubrum sulfidifaciens sp. nov., an extremely haloalkaliphilic archaeon isolated from Aiding salt lake in Xin-Jiang, China.</title>
        <authorList>
            <person name="Cui H.L."/>
            <person name="Tohty D."/>
            <person name="Liu H.C."/>
            <person name="Liu S.J."/>
            <person name="Oren A."/>
            <person name="Zhou P.J."/>
        </authorList>
    </citation>
    <scope>NUCLEOTIDE SEQUENCE [LARGE SCALE GENOMIC DNA]</scope>
    <source>
        <strain evidence="15 16">7-3</strain>
    </source>
</reference>
<dbReference type="NCBIfam" id="TIGR03683">
    <property type="entry name" value="A-tRNA_syn_arch"/>
    <property type="match status" value="1"/>
</dbReference>
<dbReference type="SMART" id="SM00863">
    <property type="entry name" value="tRNA_SAD"/>
    <property type="match status" value="1"/>
</dbReference>
<evidence type="ECO:0000259" key="14">
    <source>
        <dbReference type="PROSITE" id="PS50860"/>
    </source>
</evidence>
<keyword evidence="4 12" id="KW-0436">Ligase</keyword>
<dbReference type="FunFam" id="3.10.310.40:FF:000001">
    <property type="entry name" value="Alanine--tRNA ligase"/>
    <property type="match status" value="1"/>
</dbReference>
<dbReference type="SUPFAM" id="SSF55681">
    <property type="entry name" value="Class II aaRS and biotin synthetases"/>
    <property type="match status" value="1"/>
</dbReference>
<dbReference type="InterPro" id="IPR009000">
    <property type="entry name" value="Transl_B-barrel_sf"/>
</dbReference>
<dbReference type="Proteomes" id="UP000326170">
    <property type="component" value="Chromosome"/>
</dbReference>
<dbReference type="SUPFAM" id="SSF101353">
    <property type="entry name" value="Putative anticodon-binding domain of alanyl-tRNA synthetase (AlaRS)"/>
    <property type="match status" value="1"/>
</dbReference>
<comment type="catalytic activity">
    <reaction evidence="12">
        <text>tRNA(Ala) + L-alanine + ATP = L-alanyl-tRNA(Ala) + AMP + diphosphate</text>
        <dbReference type="Rhea" id="RHEA:12540"/>
        <dbReference type="Rhea" id="RHEA-COMP:9657"/>
        <dbReference type="Rhea" id="RHEA-COMP:9923"/>
        <dbReference type="ChEBI" id="CHEBI:30616"/>
        <dbReference type="ChEBI" id="CHEBI:33019"/>
        <dbReference type="ChEBI" id="CHEBI:57972"/>
        <dbReference type="ChEBI" id="CHEBI:78442"/>
        <dbReference type="ChEBI" id="CHEBI:78497"/>
        <dbReference type="ChEBI" id="CHEBI:456215"/>
        <dbReference type="EC" id="6.1.1.7"/>
    </reaction>
</comment>
<dbReference type="PRINTS" id="PR00980">
    <property type="entry name" value="TRNASYNTHALA"/>
</dbReference>
<keyword evidence="10 12" id="KW-0648">Protein biosynthesis</keyword>
<protein>
    <recommendedName>
        <fullName evidence="12">Alanine--tRNA ligase</fullName>
        <ecNumber evidence="12">6.1.1.7</ecNumber>
    </recommendedName>
    <alternativeName>
        <fullName evidence="12">Alanyl-tRNA synthetase</fullName>
        <shortName evidence="12">AlaRS</shortName>
    </alternativeName>
</protein>
<dbReference type="Gene3D" id="2.40.30.130">
    <property type="match status" value="1"/>
</dbReference>
<feature type="binding site" evidence="12">
    <location>
        <position position="719"/>
    </location>
    <ligand>
        <name>Zn(2+)</name>
        <dbReference type="ChEBI" id="CHEBI:29105"/>
    </ligand>
</feature>
<dbReference type="FunFam" id="3.30.54.20:FF:000005">
    <property type="entry name" value="Alanine--tRNA ligase"/>
    <property type="match status" value="1"/>
</dbReference>
<dbReference type="Pfam" id="PF01411">
    <property type="entry name" value="tRNA-synt_2c"/>
    <property type="match status" value="1"/>
</dbReference>
<dbReference type="InterPro" id="IPR012947">
    <property type="entry name" value="tRNA_SAD"/>
</dbReference>
<dbReference type="GeneID" id="42300666"/>
<evidence type="ECO:0000256" key="11">
    <source>
        <dbReference type="ARBA" id="ARBA00023146"/>
    </source>
</evidence>
<dbReference type="PANTHER" id="PTHR11777">
    <property type="entry name" value="ALANYL-TRNA SYNTHETASE"/>
    <property type="match status" value="1"/>
</dbReference>
<keyword evidence="2 12" id="KW-0963">Cytoplasm</keyword>
<evidence type="ECO:0000313" key="16">
    <source>
        <dbReference type="Proteomes" id="UP000326170"/>
    </source>
</evidence>
<dbReference type="PANTHER" id="PTHR11777:SF9">
    <property type="entry name" value="ALANINE--TRNA LIGASE, CYTOPLASMIC"/>
    <property type="match status" value="1"/>
</dbReference>
<keyword evidence="11 12" id="KW-0030">Aminoacyl-tRNA synthetase</keyword>
<feature type="binding site" evidence="12">
    <location>
        <position position="616"/>
    </location>
    <ligand>
        <name>Zn(2+)</name>
        <dbReference type="ChEBI" id="CHEBI:29105"/>
    </ligand>
</feature>
<dbReference type="InterPro" id="IPR002318">
    <property type="entry name" value="Ala-tRNA-lgiase_IIc"/>
</dbReference>
<comment type="domain">
    <text evidence="12">Consists of three domains; the N-terminal catalytic domain, the editing domain and the C-terminal C-Ala domain. The editing domain removes incorrectly charged amino acids, while the C-Ala domain, along with tRNA(Ala), serves as a bridge to cooperatively bring together the editing and aminoacylation centers thus stimulating deacylation of misacylated tRNAs.</text>
</comment>
<dbReference type="Pfam" id="PF02272">
    <property type="entry name" value="DHHA1"/>
    <property type="match status" value="1"/>
</dbReference>
<evidence type="ECO:0000256" key="9">
    <source>
        <dbReference type="ARBA" id="ARBA00022884"/>
    </source>
</evidence>
<proteinExistence type="inferred from homology"/>
<dbReference type="InterPro" id="IPR022429">
    <property type="entry name" value="Ala-tRNA_lgiase_arc"/>
</dbReference>
<dbReference type="InterPro" id="IPR003156">
    <property type="entry name" value="DHHA1_dom"/>
</dbReference>
<keyword evidence="16" id="KW-1185">Reference proteome</keyword>
<dbReference type="InterPro" id="IPR018164">
    <property type="entry name" value="Ala-tRNA-synth_IIc_N"/>
</dbReference>
<dbReference type="EC" id="6.1.1.7" evidence="12"/>
<evidence type="ECO:0000256" key="2">
    <source>
        <dbReference type="ARBA" id="ARBA00022490"/>
    </source>
</evidence>
<dbReference type="PROSITE" id="PS50860">
    <property type="entry name" value="AA_TRNA_LIGASE_II_ALA"/>
    <property type="match status" value="1"/>
</dbReference>
<evidence type="ECO:0000256" key="8">
    <source>
        <dbReference type="ARBA" id="ARBA00022840"/>
    </source>
</evidence>